<name>A0ABN8J8P9_9NEOP</name>
<dbReference type="Proteomes" id="UP000837857">
    <property type="component" value="Chromosome 9"/>
</dbReference>
<dbReference type="EMBL" id="OW152821">
    <property type="protein sequence ID" value="CAH2076301.1"/>
    <property type="molecule type" value="Genomic_DNA"/>
</dbReference>
<evidence type="ECO:0000313" key="1">
    <source>
        <dbReference type="EMBL" id="CAH2076301.1"/>
    </source>
</evidence>
<sequence length="312" mass="34985">MESALTSDDSCDSEMKTMKNLLSEFDLHEENLSKEEMVDLLKALKNSKSTVKEEERLRQKVEDYQCSGTAKINLKRKYLNVRDRRMPWSILPNTITAAEKAHTLAVYIKMMSINNYRQARQCVNFAAWPPPIQILEESTRVQPVRSTRSGRTVPAYCGFDDDSSDFDIIVTKTKKRKASQSEGNLDDGVYSNKVISLKRKTTKEEGASRPVKEPKIDAVVNKPEVTKNGKINTPHSLQWLTCLDLSCGPTVPLLDKRCCLASNPLILSPLVILSQLTLRGPGQWFLVFPVPDSPCSKSSKGYGPRAKGTPHI</sequence>
<organism evidence="1 2">
    <name type="scientific">Iphiclides podalirius</name>
    <name type="common">scarce swallowtail</name>
    <dbReference type="NCBI Taxonomy" id="110791"/>
    <lineage>
        <taxon>Eukaryota</taxon>
        <taxon>Metazoa</taxon>
        <taxon>Ecdysozoa</taxon>
        <taxon>Arthropoda</taxon>
        <taxon>Hexapoda</taxon>
        <taxon>Insecta</taxon>
        <taxon>Pterygota</taxon>
        <taxon>Neoptera</taxon>
        <taxon>Endopterygota</taxon>
        <taxon>Lepidoptera</taxon>
        <taxon>Glossata</taxon>
        <taxon>Ditrysia</taxon>
        <taxon>Papilionoidea</taxon>
        <taxon>Papilionidae</taxon>
        <taxon>Papilioninae</taxon>
        <taxon>Iphiclides</taxon>
    </lineage>
</organism>
<proteinExistence type="predicted"/>
<reference evidence="1" key="1">
    <citation type="submission" date="2022-03" db="EMBL/GenBank/DDBJ databases">
        <authorList>
            <person name="Martin H S."/>
        </authorList>
    </citation>
    <scope>NUCLEOTIDE SEQUENCE</scope>
</reference>
<gene>
    <name evidence="1" type="ORF">IPOD504_LOCUS17221</name>
</gene>
<feature type="non-terminal residue" evidence="1">
    <location>
        <position position="1"/>
    </location>
</feature>
<accession>A0ABN8J8P9</accession>
<protein>
    <submittedName>
        <fullName evidence="1">Uncharacterized protein</fullName>
    </submittedName>
</protein>
<keyword evidence="2" id="KW-1185">Reference proteome</keyword>
<evidence type="ECO:0000313" key="2">
    <source>
        <dbReference type="Proteomes" id="UP000837857"/>
    </source>
</evidence>